<feature type="domain" description="EGF-like" evidence="7">
    <location>
        <begin position="151"/>
        <end position="187"/>
    </location>
</feature>
<dbReference type="InterPro" id="IPR049883">
    <property type="entry name" value="NOTCH1_EGF-like"/>
</dbReference>
<dbReference type="SMART" id="SM00181">
    <property type="entry name" value="EGF"/>
    <property type="match status" value="2"/>
</dbReference>
<dbReference type="SMART" id="SM00179">
    <property type="entry name" value="EGF_CA"/>
    <property type="match status" value="2"/>
</dbReference>
<dbReference type="GO" id="GO:0007219">
    <property type="term" value="P:Notch signaling pathway"/>
    <property type="evidence" value="ECO:0007669"/>
    <property type="project" value="TreeGrafter"/>
</dbReference>
<evidence type="ECO:0000259" key="7">
    <source>
        <dbReference type="PROSITE" id="PS50026"/>
    </source>
</evidence>
<comment type="caution">
    <text evidence="9">The sequence shown here is derived from an EMBL/GenBank/DDBJ whole genome shotgun (WGS) entry which is preliminary data.</text>
</comment>
<dbReference type="InterPro" id="IPR018097">
    <property type="entry name" value="EGF_Ca-bd_CS"/>
</dbReference>
<dbReference type="SUPFAM" id="SSF53300">
    <property type="entry name" value="vWA-like"/>
    <property type="match status" value="2"/>
</dbReference>
<dbReference type="Pfam" id="PF06119">
    <property type="entry name" value="NIDO"/>
    <property type="match status" value="1"/>
</dbReference>
<evidence type="ECO:0000256" key="2">
    <source>
        <dbReference type="ARBA" id="ARBA00022729"/>
    </source>
</evidence>
<dbReference type="PROSITE" id="PS01187">
    <property type="entry name" value="EGF_CA"/>
    <property type="match status" value="1"/>
</dbReference>
<evidence type="ECO:0000256" key="4">
    <source>
        <dbReference type="ARBA" id="ARBA00023157"/>
    </source>
</evidence>
<protein>
    <submittedName>
        <fullName evidence="9">Uncharacterized protein</fullName>
    </submittedName>
</protein>
<feature type="domain" description="EGF-like" evidence="7">
    <location>
        <begin position="189"/>
        <end position="225"/>
    </location>
</feature>
<feature type="domain" description="VWFA" evidence="8">
    <location>
        <begin position="355"/>
        <end position="516"/>
    </location>
</feature>
<keyword evidence="3" id="KW-0677">Repeat</keyword>
<dbReference type="SMART" id="SM00327">
    <property type="entry name" value="VWA"/>
    <property type="match status" value="1"/>
</dbReference>
<dbReference type="InterPro" id="IPR001881">
    <property type="entry name" value="EGF-like_Ca-bd_dom"/>
</dbReference>
<dbReference type="InterPro" id="IPR000152">
    <property type="entry name" value="EGF-type_Asp/Asn_hydroxyl_site"/>
</dbReference>
<sequence length="549" mass="61870">MYSRSYTPIRIQATSSYPPLIAAWWTDIYPNVGGSNFYYRAYTSGSILQRAANDILRFSGRTSFSPTWMMVATWHNSPLYCCQREERVTVQAVLVTDSVSTYVMFNYIDVNIPVKRHNIAIGWFNNVTSYSHSLSFTNSAYSMSKQAGNRDVNECLTDPCQNNATCENFYGGFKCHCIPGTDGTYCDGDIDECLSFPCKNGATCINTPGSFICNCVENYGGFLCGTEIQNITYRNGTTNIYAACEAVQDILEVKDNSAQYVYLLTDGMPTDLSMAGEGISILRQYLSNSSSFNEVFIIAFGEDVRHEGLRKLSVDPYFYSDIYDPINMDPYYKMIKRLISPHCSACTATLTDRADVVILIDKSTQFDQQLYNQQLNAVMNTTRLLNTMVIGRENIQVGAVAFSNAVSHIMWLNETQDIITLNRRIGSVQQDKVNSSSRRGEALEYVRTKYLDIAKGAREDNIRKFVIHFDCGFDEDTSKTRKEIQALMNRTNVIVVSVGVGPHFVEDTLLSSASSPFYSFFSDVLLPDEDLLIMFKNTRYISCTSRIRS</sequence>
<dbReference type="InterPro" id="IPR002035">
    <property type="entry name" value="VWF_A"/>
</dbReference>
<dbReference type="SUPFAM" id="SSF57196">
    <property type="entry name" value="EGF/Laminin"/>
    <property type="match status" value="2"/>
</dbReference>
<keyword evidence="2" id="KW-0732">Signal</keyword>
<dbReference type="Pfam" id="PF07645">
    <property type="entry name" value="EGF_CA"/>
    <property type="match status" value="2"/>
</dbReference>
<dbReference type="Proteomes" id="UP001186944">
    <property type="component" value="Unassembled WGS sequence"/>
</dbReference>
<evidence type="ECO:0000256" key="5">
    <source>
        <dbReference type="ARBA" id="ARBA00023180"/>
    </source>
</evidence>
<dbReference type="AlphaFoldDB" id="A0AA88XV87"/>
<keyword evidence="1 6" id="KW-0245">EGF-like domain</keyword>
<evidence type="ECO:0000259" key="8">
    <source>
        <dbReference type="PROSITE" id="PS50234"/>
    </source>
</evidence>
<dbReference type="GO" id="GO:0007160">
    <property type="term" value="P:cell-matrix adhesion"/>
    <property type="evidence" value="ECO:0007669"/>
    <property type="project" value="InterPro"/>
</dbReference>
<dbReference type="InterPro" id="IPR036465">
    <property type="entry name" value="vWFA_dom_sf"/>
</dbReference>
<gene>
    <name evidence="9" type="ORF">FSP39_005908</name>
</gene>
<keyword evidence="4 6" id="KW-1015">Disulfide bond</keyword>
<evidence type="ECO:0000256" key="3">
    <source>
        <dbReference type="ARBA" id="ARBA00022737"/>
    </source>
</evidence>
<dbReference type="InterPro" id="IPR000742">
    <property type="entry name" value="EGF"/>
</dbReference>
<dbReference type="PANTHER" id="PTHR12916">
    <property type="entry name" value="CYTOCHROME C OXIDASE POLYPEPTIDE VIC-2"/>
    <property type="match status" value="1"/>
</dbReference>
<evidence type="ECO:0000256" key="6">
    <source>
        <dbReference type="PROSITE-ProRule" id="PRU00076"/>
    </source>
</evidence>
<dbReference type="PROSITE" id="PS50026">
    <property type="entry name" value="EGF_3"/>
    <property type="match status" value="2"/>
</dbReference>
<name>A0AA88XV87_PINIB</name>
<dbReference type="Gene3D" id="3.40.50.410">
    <property type="entry name" value="von Willebrand factor, type A domain"/>
    <property type="match status" value="2"/>
</dbReference>
<accession>A0AA88XV87</accession>
<dbReference type="GO" id="GO:0005509">
    <property type="term" value="F:calcium ion binding"/>
    <property type="evidence" value="ECO:0007669"/>
    <property type="project" value="InterPro"/>
</dbReference>
<dbReference type="InterPro" id="IPR003886">
    <property type="entry name" value="NIDO_dom"/>
</dbReference>
<keyword evidence="10" id="KW-1185">Reference proteome</keyword>
<dbReference type="PANTHER" id="PTHR12916:SF9">
    <property type="entry name" value="NEUROGENIC LOCUS NOTCH HOMOLOG PROTEIN 1-RELATED"/>
    <property type="match status" value="1"/>
</dbReference>
<evidence type="ECO:0000256" key="1">
    <source>
        <dbReference type="ARBA" id="ARBA00022536"/>
    </source>
</evidence>
<dbReference type="Gene3D" id="2.10.25.10">
    <property type="entry name" value="Laminin"/>
    <property type="match status" value="2"/>
</dbReference>
<dbReference type="Pfam" id="PF00092">
    <property type="entry name" value="VWA"/>
    <property type="match status" value="1"/>
</dbReference>
<keyword evidence="5" id="KW-0325">Glycoprotein</keyword>
<evidence type="ECO:0000313" key="10">
    <source>
        <dbReference type="Proteomes" id="UP001186944"/>
    </source>
</evidence>
<dbReference type="CDD" id="cd00198">
    <property type="entry name" value="vWFA"/>
    <property type="match status" value="1"/>
</dbReference>
<reference evidence="9" key="1">
    <citation type="submission" date="2019-08" db="EMBL/GenBank/DDBJ databases">
        <title>The improved chromosome-level genome for the pearl oyster Pinctada fucata martensii using PacBio sequencing and Hi-C.</title>
        <authorList>
            <person name="Zheng Z."/>
        </authorList>
    </citation>
    <scope>NUCLEOTIDE SEQUENCE</scope>
    <source>
        <strain evidence="9">ZZ-2019</strain>
        <tissue evidence="9">Adductor muscle</tissue>
    </source>
</reference>
<organism evidence="9 10">
    <name type="scientific">Pinctada imbricata</name>
    <name type="common">Atlantic pearl-oyster</name>
    <name type="synonym">Pinctada martensii</name>
    <dbReference type="NCBI Taxonomy" id="66713"/>
    <lineage>
        <taxon>Eukaryota</taxon>
        <taxon>Metazoa</taxon>
        <taxon>Spiralia</taxon>
        <taxon>Lophotrochozoa</taxon>
        <taxon>Mollusca</taxon>
        <taxon>Bivalvia</taxon>
        <taxon>Autobranchia</taxon>
        <taxon>Pteriomorphia</taxon>
        <taxon>Pterioida</taxon>
        <taxon>Pterioidea</taxon>
        <taxon>Pteriidae</taxon>
        <taxon>Pinctada</taxon>
    </lineage>
</organism>
<proteinExistence type="predicted"/>
<dbReference type="PROSITE" id="PS00010">
    <property type="entry name" value="ASX_HYDROXYL"/>
    <property type="match status" value="2"/>
</dbReference>
<dbReference type="CDD" id="cd00054">
    <property type="entry name" value="EGF_CA"/>
    <property type="match status" value="2"/>
</dbReference>
<feature type="disulfide bond" evidence="6">
    <location>
        <begin position="215"/>
        <end position="224"/>
    </location>
</feature>
<dbReference type="FunFam" id="2.10.25.10:FF:000472">
    <property type="entry name" value="Uncharacterized protein, isoform A"/>
    <property type="match status" value="1"/>
</dbReference>
<dbReference type="GO" id="GO:0005112">
    <property type="term" value="F:Notch binding"/>
    <property type="evidence" value="ECO:0007669"/>
    <property type="project" value="TreeGrafter"/>
</dbReference>
<dbReference type="EMBL" id="VSWD01000009">
    <property type="protein sequence ID" value="KAK3092689.1"/>
    <property type="molecule type" value="Genomic_DNA"/>
</dbReference>
<evidence type="ECO:0000313" key="9">
    <source>
        <dbReference type="EMBL" id="KAK3092689.1"/>
    </source>
</evidence>
<dbReference type="PROSITE" id="PS00022">
    <property type="entry name" value="EGF_1"/>
    <property type="match status" value="2"/>
</dbReference>
<comment type="caution">
    <text evidence="6">Lacks conserved residue(s) required for the propagation of feature annotation.</text>
</comment>
<feature type="disulfide bond" evidence="6">
    <location>
        <begin position="177"/>
        <end position="186"/>
    </location>
</feature>
<dbReference type="SMART" id="SM00539">
    <property type="entry name" value="NIDO"/>
    <property type="match status" value="1"/>
</dbReference>
<dbReference type="PROSITE" id="PS50234">
    <property type="entry name" value="VWFA"/>
    <property type="match status" value="1"/>
</dbReference>